<reference evidence="2" key="1">
    <citation type="submission" date="2014-03" db="EMBL/GenBank/DDBJ databases">
        <authorList>
            <person name="Aksoy S."/>
            <person name="Warren W."/>
            <person name="Wilson R.K."/>
        </authorList>
    </citation>
    <scope>NUCLEOTIDE SEQUENCE [LARGE SCALE GENOMIC DNA]</scope>
    <source>
        <strain evidence="2">IAEA</strain>
    </source>
</reference>
<dbReference type="AlphaFoldDB" id="A0A1A9WYH2"/>
<name>A0A1A9WYH2_9MUSC</name>
<dbReference type="EnsemblMetazoa" id="GBRI037274-RA">
    <property type="protein sequence ID" value="GBRI037274-PA"/>
    <property type="gene ID" value="GBRI037274"/>
</dbReference>
<evidence type="ECO:0000313" key="2">
    <source>
        <dbReference type="Proteomes" id="UP000091820"/>
    </source>
</evidence>
<dbReference type="VEuPathDB" id="VectorBase:GBRI037274"/>
<accession>A0A1A9WYH2</accession>
<evidence type="ECO:0000313" key="1">
    <source>
        <dbReference type="EnsemblMetazoa" id="GBRI037274-PA"/>
    </source>
</evidence>
<organism evidence="1 2">
    <name type="scientific">Glossina brevipalpis</name>
    <dbReference type="NCBI Taxonomy" id="37001"/>
    <lineage>
        <taxon>Eukaryota</taxon>
        <taxon>Metazoa</taxon>
        <taxon>Ecdysozoa</taxon>
        <taxon>Arthropoda</taxon>
        <taxon>Hexapoda</taxon>
        <taxon>Insecta</taxon>
        <taxon>Pterygota</taxon>
        <taxon>Neoptera</taxon>
        <taxon>Endopterygota</taxon>
        <taxon>Diptera</taxon>
        <taxon>Brachycera</taxon>
        <taxon>Muscomorpha</taxon>
        <taxon>Hippoboscoidea</taxon>
        <taxon>Glossinidae</taxon>
        <taxon>Glossina</taxon>
    </lineage>
</organism>
<reference evidence="1" key="2">
    <citation type="submission" date="2020-05" db="UniProtKB">
        <authorList>
            <consortium name="EnsemblMetazoa"/>
        </authorList>
    </citation>
    <scope>IDENTIFICATION</scope>
    <source>
        <strain evidence="1">IAEA</strain>
    </source>
</reference>
<sequence length="121" mass="13835">MIKVNSIVAKLSIKGPTLAHISNSLSLHNPSNSYESSNGFWAITALNEHNICRSCSFMQYIHVDIVIVEIMEIQVVYRFMVMSIKCLQSADRCFDKLLLGLVDFLIYLKESTILVRLVFHR</sequence>
<proteinExistence type="predicted"/>
<keyword evidence="2" id="KW-1185">Reference proteome</keyword>
<protein>
    <submittedName>
        <fullName evidence="1">Uncharacterized protein</fullName>
    </submittedName>
</protein>
<dbReference type="Proteomes" id="UP000091820">
    <property type="component" value="Unassembled WGS sequence"/>
</dbReference>